<evidence type="ECO:0000256" key="1">
    <source>
        <dbReference type="ARBA" id="ARBA00006847"/>
    </source>
</evidence>
<dbReference type="SUPFAM" id="SSF52540">
    <property type="entry name" value="P-loop containing nucleoside triphosphate hydrolases"/>
    <property type="match status" value="1"/>
</dbReference>
<evidence type="ECO:0000313" key="13">
    <source>
        <dbReference type="Proteomes" id="UP000321337"/>
    </source>
</evidence>
<evidence type="ECO:0000313" key="12">
    <source>
        <dbReference type="EMBL" id="GEP30315.1"/>
    </source>
</evidence>
<protein>
    <submittedName>
        <fullName evidence="12">CRISPR-associated helicase Cas3</fullName>
    </submittedName>
</protein>
<keyword evidence="3" id="KW-0479">Metal-binding</keyword>
<comment type="similarity">
    <text evidence="2">In the central section; belongs to the CRISPR-associated helicase Cas3 family.</text>
</comment>
<evidence type="ECO:0000256" key="7">
    <source>
        <dbReference type="ARBA" id="ARBA00022840"/>
    </source>
</evidence>
<evidence type="ECO:0000256" key="4">
    <source>
        <dbReference type="ARBA" id="ARBA00022741"/>
    </source>
</evidence>
<evidence type="ECO:0000256" key="6">
    <source>
        <dbReference type="ARBA" id="ARBA00022806"/>
    </source>
</evidence>
<dbReference type="GO" id="GO:0016787">
    <property type="term" value="F:hydrolase activity"/>
    <property type="evidence" value="ECO:0007669"/>
    <property type="project" value="UniProtKB-KW"/>
</dbReference>
<feature type="domain" description="HD Cas3-type" evidence="11">
    <location>
        <begin position="18"/>
        <end position="190"/>
    </location>
</feature>
<dbReference type="InterPro" id="IPR006483">
    <property type="entry name" value="CRISPR-assoc_Cas3_HD"/>
</dbReference>
<dbReference type="InterPro" id="IPR011545">
    <property type="entry name" value="DEAD/DEAH_box_helicase_dom"/>
</dbReference>
<name>A0A512L755_9PROT</name>
<keyword evidence="8" id="KW-0051">Antiviral defense</keyword>
<comment type="similarity">
    <text evidence="1">In the N-terminal section; belongs to the CRISPR-associated nuclease Cas3-HD family.</text>
</comment>
<dbReference type="Pfam" id="PF22590">
    <property type="entry name" value="Cas3-like_C_2"/>
    <property type="match status" value="1"/>
</dbReference>
<feature type="region of interest" description="Disordered" evidence="9">
    <location>
        <begin position="1"/>
        <end position="20"/>
    </location>
</feature>
<accession>A0A512L755</accession>
<reference evidence="12 13" key="1">
    <citation type="submission" date="2019-07" db="EMBL/GenBank/DDBJ databases">
        <title>Whole genome shotgun sequence of Thiobacillus plumbophilus NBRC 107929.</title>
        <authorList>
            <person name="Hosoyama A."/>
            <person name="Uohara A."/>
            <person name="Ohji S."/>
            <person name="Ichikawa N."/>
        </authorList>
    </citation>
    <scope>NUCLEOTIDE SEQUENCE [LARGE SCALE GENOMIC DNA]</scope>
    <source>
        <strain evidence="12 13">NBRC 107929</strain>
    </source>
</reference>
<dbReference type="Gene3D" id="3.40.50.300">
    <property type="entry name" value="P-loop containing nucleotide triphosphate hydrolases"/>
    <property type="match status" value="1"/>
</dbReference>
<comment type="caution">
    <text evidence="12">The sequence shown here is derived from an EMBL/GenBank/DDBJ whole genome shotgun (WGS) entry which is preliminary data.</text>
</comment>
<organism evidence="12 13">
    <name type="scientific">Sulfuriferula plumbiphila</name>
    <dbReference type="NCBI Taxonomy" id="171865"/>
    <lineage>
        <taxon>Bacteria</taxon>
        <taxon>Pseudomonadati</taxon>
        <taxon>Pseudomonadota</taxon>
        <taxon>Betaproteobacteria</taxon>
        <taxon>Nitrosomonadales</taxon>
        <taxon>Sulfuricellaceae</taxon>
        <taxon>Sulfuriferula</taxon>
    </lineage>
</organism>
<keyword evidence="5" id="KW-0378">Hydrolase</keyword>
<dbReference type="PROSITE" id="PS51192">
    <property type="entry name" value="HELICASE_ATP_BIND_1"/>
    <property type="match status" value="1"/>
</dbReference>
<dbReference type="Pfam" id="PF00270">
    <property type="entry name" value="DEAD"/>
    <property type="match status" value="1"/>
</dbReference>
<dbReference type="Gene3D" id="1.10.3210.30">
    <property type="match status" value="1"/>
</dbReference>
<dbReference type="Pfam" id="PF01966">
    <property type="entry name" value="HD"/>
    <property type="match status" value="1"/>
</dbReference>
<evidence type="ECO:0000256" key="2">
    <source>
        <dbReference type="ARBA" id="ARBA00009046"/>
    </source>
</evidence>
<dbReference type="PROSITE" id="PS51643">
    <property type="entry name" value="HD_CAS3"/>
    <property type="match status" value="1"/>
</dbReference>
<keyword evidence="13" id="KW-1185">Reference proteome</keyword>
<dbReference type="Proteomes" id="UP000321337">
    <property type="component" value="Unassembled WGS sequence"/>
</dbReference>
<evidence type="ECO:0000259" key="11">
    <source>
        <dbReference type="PROSITE" id="PS51643"/>
    </source>
</evidence>
<dbReference type="SUPFAM" id="SSF109604">
    <property type="entry name" value="HD-domain/PDEase-like"/>
    <property type="match status" value="1"/>
</dbReference>
<dbReference type="GO" id="GO:0046872">
    <property type="term" value="F:metal ion binding"/>
    <property type="evidence" value="ECO:0007669"/>
    <property type="project" value="UniProtKB-KW"/>
</dbReference>
<evidence type="ECO:0000256" key="3">
    <source>
        <dbReference type="ARBA" id="ARBA00022723"/>
    </source>
</evidence>
<dbReference type="GO" id="GO:0005524">
    <property type="term" value="F:ATP binding"/>
    <property type="evidence" value="ECO:0007669"/>
    <property type="project" value="UniProtKB-KW"/>
</dbReference>
<dbReference type="GO" id="GO:0003676">
    <property type="term" value="F:nucleic acid binding"/>
    <property type="evidence" value="ECO:0007669"/>
    <property type="project" value="InterPro"/>
</dbReference>
<evidence type="ECO:0000256" key="8">
    <source>
        <dbReference type="ARBA" id="ARBA00023118"/>
    </source>
</evidence>
<dbReference type="InterPro" id="IPR054712">
    <property type="entry name" value="Cas3-like_dom"/>
</dbReference>
<dbReference type="GO" id="GO:0051607">
    <property type="term" value="P:defense response to virus"/>
    <property type="evidence" value="ECO:0007669"/>
    <property type="project" value="UniProtKB-KW"/>
</dbReference>
<evidence type="ECO:0000259" key="10">
    <source>
        <dbReference type="PROSITE" id="PS51192"/>
    </source>
</evidence>
<dbReference type="InterPro" id="IPR006674">
    <property type="entry name" value="HD_domain"/>
</dbReference>
<dbReference type="InterPro" id="IPR038257">
    <property type="entry name" value="CRISPR-assoc_Cas3_HD_sf"/>
</dbReference>
<dbReference type="AlphaFoldDB" id="A0A512L755"/>
<dbReference type="CDD" id="cd17930">
    <property type="entry name" value="DEXHc_cas3"/>
    <property type="match status" value="1"/>
</dbReference>
<dbReference type="InterPro" id="IPR014001">
    <property type="entry name" value="Helicase_ATP-bd"/>
</dbReference>
<evidence type="ECO:0000256" key="5">
    <source>
        <dbReference type="ARBA" id="ARBA00022801"/>
    </source>
</evidence>
<dbReference type="CDD" id="cd09641">
    <property type="entry name" value="Cas3''_I"/>
    <property type="match status" value="1"/>
</dbReference>
<dbReference type="InterPro" id="IPR027417">
    <property type="entry name" value="P-loop_NTPase"/>
</dbReference>
<feature type="domain" description="Helicase ATP-binding" evidence="10">
    <location>
        <begin position="248"/>
        <end position="426"/>
    </location>
</feature>
<gene>
    <name evidence="12" type="ORF">TPL01_14530</name>
</gene>
<proteinExistence type="inferred from homology"/>
<dbReference type="EMBL" id="BKAD01000013">
    <property type="protein sequence ID" value="GEP30315.1"/>
    <property type="molecule type" value="Genomic_DNA"/>
</dbReference>
<dbReference type="RefSeq" id="WP_223264529.1">
    <property type="nucleotide sequence ID" value="NZ_AP021884.1"/>
</dbReference>
<keyword evidence="6" id="KW-0347">Helicase</keyword>
<dbReference type="GO" id="GO:0004386">
    <property type="term" value="F:helicase activity"/>
    <property type="evidence" value="ECO:0007669"/>
    <property type="project" value="UniProtKB-KW"/>
</dbReference>
<evidence type="ECO:0000256" key="9">
    <source>
        <dbReference type="SAM" id="MobiDB-lite"/>
    </source>
</evidence>
<keyword evidence="4" id="KW-0547">Nucleotide-binding</keyword>
<sequence length="762" mass="84487">MSETLRPIAHAAQNPDGSWRDPHDLANHLAGVAALAACHARKFGAEDWAHLAGLWHDLGKYRPAFQSYIRNASGYEKENAHIESAGRVDHSTAGAVHAVDELGEGAGRLLAYLIAGHHAGLPDWNGDNASLFQRLEDARKKGFLKESLGQQPPEAILRGQRPSSRLKGGTADLHLWLRMLFSSLVDADFLDTENYMNSGKADARAAYPNIDNLLARFRAHMERLAAAAIPTAVNRIRADVLHQCIERAVEERGNGLYSLTVPTGGGKTLSALAFALHHAKEHKKRRVIYAIPYLSIIEQTADVFRGIFGEDVVEHHSNLDPDKESARSRLASENWDAPLIVTTNVQLFESLFAARTSRCRKLHNLVDSVVILDEAQLLPPEFLEPCLASIRTLSKYYGITFVLCTATQPAFQPREINGQFFAGLPDVRELMQGGSHVQDANNLYQGLDRVKVHWPDTSVTTTWDELAERVTCHDQTLAIVNRKTHARELAKRLPDSLYLSTDLCGAHRAARIEEIRIRLEANRERAKAGLPVCPLRVVSTQLIEAGVDVDFPVVFRALAGLDSIAQAAGRCNREGQLMRGEDEVKGAVHVFVPPEPAPSSLLLKGENATKELLSLDPNPALTPKLFEHYFRLWFASINSMDKEGILNLLMPGKGMEISFRTAAEKFHLIPDDGAPVIVRWGEAEKWLNKLKADGPDRWLMRKLQRYSVNVHRNCLDRLIAQHDVEEVLPGLYAQANDLLYDETFGFLGCAGNVAVAPGNYVF</sequence>
<dbReference type="NCBIfam" id="TIGR01596">
    <property type="entry name" value="cas3_HD"/>
    <property type="match status" value="1"/>
</dbReference>
<keyword evidence="7" id="KW-0067">ATP-binding</keyword>
<dbReference type="SMART" id="SM00487">
    <property type="entry name" value="DEXDc"/>
    <property type="match status" value="1"/>
</dbReference>